<dbReference type="GO" id="GO:0032259">
    <property type="term" value="P:methylation"/>
    <property type="evidence" value="ECO:0007669"/>
    <property type="project" value="UniProtKB-KW"/>
</dbReference>
<protein>
    <submittedName>
        <fullName evidence="2">Methyltransferase, FkbM family</fullName>
    </submittedName>
</protein>
<dbReference type="eggNOG" id="COG2520">
    <property type="taxonomic scope" value="Bacteria"/>
</dbReference>
<dbReference type="PANTHER" id="PTHR34203">
    <property type="entry name" value="METHYLTRANSFERASE, FKBM FAMILY PROTEIN"/>
    <property type="match status" value="1"/>
</dbReference>
<dbReference type="HOGENOM" id="CLU_074577_1_1_9"/>
<evidence type="ECO:0000313" key="2">
    <source>
        <dbReference type="EMBL" id="ERI05049.1"/>
    </source>
</evidence>
<proteinExistence type="predicted"/>
<keyword evidence="2" id="KW-0808">Transferase</keyword>
<organism evidence="2 3">
    <name type="scientific">Aneurinibacillus aneurinilyticus ATCC 12856</name>
    <dbReference type="NCBI Taxonomy" id="649747"/>
    <lineage>
        <taxon>Bacteria</taxon>
        <taxon>Bacillati</taxon>
        <taxon>Bacillota</taxon>
        <taxon>Bacilli</taxon>
        <taxon>Bacillales</taxon>
        <taxon>Paenibacillaceae</taxon>
        <taxon>Aneurinibacillus group</taxon>
        <taxon>Aneurinibacillus</taxon>
    </lineage>
</organism>
<dbReference type="Proteomes" id="UP000016511">
    <property type="component" value="Unassembled WGS sequence"/>
</dbReference>
<dbReference type="PATRIC" id="fig|649747.3.peg.5212"/>
<sequence length="264" mass="29959">MNWKEGVKCVDSFEHVDDNMVLKRLITVGPSIYLDKRDVLQNLIIQYGFWEKWVTDIFLELLKPGMVVLDIGANCGYYSLLAAMYVGSHGKVHAFEPSPLHYDNFIKSIEKNGFNNIQLHQVALTNINGETTLYIPGTGGASIYNPGTPGTIEVKVKTVVLSEYLPEQKIDIIKIDIDGAEPLIMNDLFKLIDRNEKIKIIMEYCPFLWVANGYQPLPILQKFMKRGFSFHIIEHDGTLVPATVEQLAAYSEPLHLDLKIERSM</sequence>
<dbReference type="InterPro" id="IPR029063">
    <property type="entry name" value="SAM-dependent_MTases_sf"/>
</dbReference>
<dbReference type="PANTHER" id="PTHR34203:SF15">
    <property type="entry name" value="SLL1173 PROTEIN"/>
    <property type="match status" value="1"/>
</dbReference>
<reference evidence="2 3" key="1">
    <citation type="submission" date="2013-08" db="EMBL/GenBank/DDBJ databases">
        <authorList>
            <person name="Weinstock G."/>
            <person name="Sodergren E."/>
            <person name="Wylie T."/>
            <person name="Fulton L."/>
            <person name="Fulton R."/>
            <person name="Fronick C."/>
            <person name="O'Laughlin M."/>
            <person name="Godfrey J."/>
            <person name="Miner T."/>
            <person name="Herter B."/>
            <person name="Appelbaum E."/>
            <person name="Cordes M."/>
            <person name="Lek S."/>
            <person name="Wollam A."/>
            <person name="Pepin K.H."/>
            <person name="Palsikar V.B."/>
            <person name="Mitreva M."/>
            <person name="Wilson R.K."/>
        </authorList>
    </citation>
    <scope>NUCLEOTIDE SEQUENCE [LARGE SCALE GENOMIC DNA]</scope>
    <source>
        <strain evidence="2 3">ATCC 12856</strain>
    </source>
</reference>
<dbReference type="SUPFAM" id="SSF53335">
    <property type="entry name" value="S-adenosyl-L-methionine-dependent methyltransferases"/>
    <property type="match status" value="1"/>
</dbReference>
<dbReference type="EMBL" id="AWSJ01000365">
    <property type="protein sequence ID" value="ERI05049.1"/>
    <property type="molecule type" value="Genomic_DNA"/>
</dbReference>
<comment type="caution">
    <text evidence="2">The sequence shown here is derived from an EMBL/GenBank/DDBJ whole genome shotgun (WGS) entry which is preliminary data.</text>
</comment>
<dbReference type="InterPro" id="IPR006342">
    <property type="entry name" value="FkbM_mtfrase"/>
</dbReference>
<evidence type="ECO:0000259" key="1">
    <source>
        <dbReference type="Pfam" id="PF05050"/>
    </source>
</evidence>
<dbReference type="Pfam" id="PF05050">
    <property type="entry name" value="Methyltransf_21"/>
    <property type="match status" value="1"/>
</dbReference>
<dbReference type="STRING" id="649747.HMPREF0083_05815"/>
<feature type="domain" description="Methyltransferase FkbM" evidence="1">
    <location>
        <begin position="70"/>
        <end position="229"/>
    </location>
</feature>
<keyword evidence="2" id="KW-0489">Methyltransferase</keyword>
<evidence type="ECO:0000313" key="3">
    <source>
        <dbReference type="Proteomes" id="UP000016511"/>
    </source>
</evidence>
<name>U1W962_ANEAE</name>
<dbReference type="GO" id="GO:0008168">
    <property type="term" value="F:methyltransferase activity"/>
    <property type="evidence" value="ECO:0007669"/>
    <property type="project" value="UniProtKB-KW"/>
</dbReference>
<gene>
    <name evidence="2" type="ORF">HMPREF0083_05815</name>
</gene>
<dbReference type="NCBIfam" id="TIGR01444">
    <property type="entry name" value="fkbM_fam"/>
    <property type="match status" value="1"/>
</dbReference>
<accession>U1W962</accession>
<keyword evidence="3" id="KW-1185">Reference proteome</keyword>
<dbReference type="InterPro" id="IPR052514">
    <property type="entry name" value="SAM-dependent_MTase"/>
</dbReference>
<dbReference type="Gene3D" id="3.40.50.150">
    <property type="entry name" value="Vaccinia Virus protein VP39"/>
    <property type="match status" value="1"/>
</dbReference>
<dbReference type="AlphaFoldDB" id="U1W962"/>